<organism evidence="1 2">
    <name type="scientific">Parapedobacter indicus</name>
    <dbReference type="NCBI Taxonomy" id="1477437"/>
    <lineage>
        <taxon>Bacteria</taxon>
        <taxon>Pseudomonadati</taxon>
        <taxon>Bacteroidota</taxon>
        <taxon>Sphingobacteriia</taxon>
        <taxon>Sphingobacteriales</taxon>
        <taxon>Sphingobacteriaceae</taxon>
        <taxon>Parapedobacter</taxon>
    </lineage>
</organism>
<keyword evidence="2" id="KW-1185">Reference proteome</keyword>
<sequence length="74" mass="8406">MNTFNVDEAIKAQKNYQQENKCPAFAPSNGICWKCKQQIYSEKDHGRYKTGISVEKASTQLVTGCPHCNRSYCD</sequence>
<name>A0A1I3E4A0_9SPHI</name>
<dbReference type="STRING" id="1477437.SAMN05444682_101760"/>
<reference evidence="1 2" key="1">
    <citation type="submission" date="2016-10" db="EMBL/GenBank/DDBJ databases">
        <authorList>
            <person name="de Groot N.N."/>
        </authorList>
    </citation>
    <scope>NUCLEOTIDE SEQUENCE [LARGE SCALE GENOMIC DNA]</scope>
    <source>
        <strain evidence="1 2">RK1</strain>
    </source>
</reference>
<protein>
    <submittedName>
        <fullName evidence="1">Uncharacterized protein</fullName>
    </submittedName>
</protein>
<proteinExistence type="predicted"/>
<dbReference type="EMBL" id="FOQO01000001">
    <property type="protein sequence ID" value="SFH93817.1"/>
    <property type="molecule type" value="Genomic_DNA"/>
</dbReference>
<evidence type="ECO:0000313" key="2">
    <source>
        <dbReference type="Proteomes" id="UP000198670"/>
    </source>
</evidence>
<gene>
    <name evidence="1" type="ORF">SAMN05444682_101760</name>
</gene>
<dbReference type="AlphaFoldDB" id="A0A1I3E4A0"/>
<dbReference type="Proteomes" id="UP000198670">
    <property type="component" value="Unassembled WGS sequence"/>
</dbReference>
<evidence type="ECO:0000313" key="1">
    <source>
        <dbReference type="EMBL" id="SFH93817.1"/>
    </source>
</evidence>
<accession>A0A1I3E4A0</accession>